<reference evidence="1 2" key="1">
    <citation type="journal article" date="2018" name="Sci. Rep.">
        <title>Genomic signatures of local adaptation to the degree of environmental predictability in rotifers.</title>
        <authorList>
            <person name="Franch-Gras L."/>
            <person name="Hahn C."/>
            <person name="Garcia-Roger E.M."/>
            <person name="Carmona M.J."/>
            <person name="Serra M."/>
            <person name="Gomez A."/>
        </authorList>
    </citation>
    <scope>NUCLEOTIDE SEQUENCE [LARGE SCALE GENOMIC DNA]</scope>
    <source>
        <strain evidence="1">HYR1</strain>
    </source>
</reference>
<evidence type="ECO:0000313" key="2">
    <source>
        <dbReference type="Proteomes" id="UP000276133"/>
    </source>
</evidence>
<comment type="caution">
    <text evidence="1">The sequence shown here is derived from an EMBL/GenBank/DDBJ whole genome shotgun (WGS) entry which is preliminary data.</text>
</comment>
<name>A0A3M7QSH5_BRAPC</name>
<accession>A0A3M7QSH5</accession>
<evidence type="ECO:0000313" key="1">
    <source>
        <dbReference type="EMBL" id="RNA14011.1"/>
    </source>
</evidence>
<gene>
    <name evidence="1" type="ORF">BpHYR1_035938</name>
</gene>
<dbReference type="Proteomes" id="UP000276133">
    <property type="component" value="Unassembled WGS sequence"/>
</dbReference>
<proteinExistence type="predicted"/>
<dbReference type="EMBL" id="REGN01005278">
    <property type="protein sequence ID" value="RNA14011.1"/>
    <property type="molecule type" value="Genomic_DNA"/>
</dbReference>
<sequence length="133" mass="15191">MSFTIGSLRNDFLIAYSSIEDFVEVVVDVVVVVVGKNIGVFVIASRLMQTNHVYFRTRWNFELGRDNLRTGLGFSEFGLAQTNIYHIVTVKFQLVHIKMRINSGRCYRIWQRSVVAKAFDGKPSESKKSLLVV</sequence>
<organism evidence="1 2">
    <name type="scientific">Brachionus plicatilis</name>
    <name type="common">Marine rotifer</name>
    <name type="synonym">Brachionus muelleri</name>
    <dbReference type="NCBI Taxonomy" id="10195"/>
    <lineage>
        <taxon>Eukaryota</taxon>
        <taxon>Metazoa</taxon>
        <taxon>Spiralia</taxon>
        <taxon>Gnathifera</taxon>
        <taxon>Rotifera</taxon>
        <taxon>Eurotatoria</taxon>
        <taxon>Monogononta</taxon>
        <taxon>Pseudotrocha</taxon>
        <taxon>Ploima</taxon>
        <taxon>Brachionidae</taxon>
        <taxon>Brachionus</taxon>
    </lineage>
</organism>
<keyword evidence="2" id="KW-1185">Reference proteome</keyword>
<dbReference type="AlphaFoldDB" id="A0A3M7QSH5"/>
<protein>
    <submittedName>
        <fullName evidence="1">Uncharacterized protein</fullName>
    </submittedName>
</protein>